<comment type="caution">
    <text evidence="13">The sequence shown here is derived from an EMBL/GenBank/DDBJ whole genome shotgun (WGS) entry which is preliminary data.</text>
</comment>
<organism evidence="13 14">
    <name type="scientific">Coprinellus micaceus</name>
    <name type="common">Glistening ink-cap mushroom</name>
    <name type="synonym">Coprinus micaceus</name>
    <dbReference type="NCBI Taxonomy" id="71717"/>
    <lineage>
        <taxon>Eukaryota</taxon>
        <taxon>Fungi</taxon>
        <taxon>Dikarya</taxon>
        <taxon>Basidiomycota</taxon>
        <taxon>Agaricomycotina</taxon>
        <taxon>Agaricomycetes</taxon>
        <taxon>Agaricomycetidae</taxon>
        <taxon>Agaricales</taxon>
        <taxon>Agaricineae</taxon>
        <taxon>Psathyrellaceae</taxon>
        <taxon>Coprinellus</taxon>
    </lineage>
</organism>
<evidence type="ECO:0000313" key="14">
    <source>
        <dbReference type="Proteomes" id="UP000298030"/>
    </source>
</evidence>
<dbReference type="GO" id="GO:0032264">
    <property type="term" value="P:IMP salvage"/>
    <property type="evidence" value="ECO:0007669"/>
    <property type="project" value="UniProtKB-UniPathway"/>
</dbReference>
<evidence type="ECO:0000256" key="6">
    <source>
        <dbReference type="ARBA" id="ARBA00022801"/>
    </source>
</evidence>
<evidence type="ECO:0000256" key="9">
    <source>
        <dbReference type="ARBA" id="ARBA00072037"/>
    </source>
</evidence>
<reference evidence="13 14" key="1">
    <citation type="journal article" date="2019" name="Nat. Ecol. Evol.">
        <title>Megaphylogeny resolves global patterns of mushroom evolution.</title>
        <authorList>
            <person name="Varga T."/>
            <person name="Krizsan K."/>
            <person name="Foldi C."/>
            <person name="Dima B."/>
            <person name="Sanchez-Garcia M."/>
            <person name="Sanchez-Ramirez S."/>
            <person name="Szollosi G.J."/>
            <person name="Szarkandi J.G."/>
            <person name="Papp V."/>
            <person name="Albert L."/>
            <person name="Andreopoulos W."/>
            <person name="Angelini C."/>
            <person name="Antonin V."/>
            <person name="Barry K.W."/>
            <person name="Bougher N.L."/>
            <person name="Buchanan P."/>
            <person name="Buyck B."/>
            <person name="Bense V."/>
            <person name="Catcheside P."/>
            <person name="Chovatia M."/>
            <person name="Cooper J."/>
            <person name="Damon W."/>
            <person name="Desjardin D."/>
            <person name="Finy P."/>
            <person name="Geml J."/>
            <person name="Haridas S."/>
            <person name="Hughes K."/>
            <person name="Justo A."/>
            <person name="Karasinski D."/>
            <person name="Kautmanova I."/>
            <person name="Kiss B."/>
            <person name="Kocsube S."/>
            <person name="Kotiranta H."/>
            <person name="LaButti K.M."/>
            <person name="Lechner B.E."/>
            <person name="Liimatainen K."/>
            <person name="Lipzen A."/>
            <person name="Lukacs Z."/>
            <person name="Mihaltcheva S."/>
            <person name="Morgado L.N."/>
            <person name="Niskanen T."/>
            <person name="Noordeloos M.E."/>
            <person name="Ohm R.A."/>
            <person name="Ortiz-Santana B."/>
            <person name="Ovrebo C."/>
            <person name="Racz N."/>
            <person name="Riley R."/>
            <person name="Savchenko A."/>
            <person name="Shiryaev A."/>
            <person name="Soop K."/>
            <person name="Spirin V."/>
            <person name="Szebenyi C."/>
            <person name="Tomsovsky M."/>
            <person name="Tulloss R.E."/>
            <person name="Uehling J."/>
            <person name="Grigoriev I.V."/>
            <person name="Vagvolgyi C."/>
            <person name="Papp T."/>
            <person name="Martin F.M."/>
            <person name="Miettinen O."/>
            <person name="Hibbett D.S."/>
            <person name="Nagy L.G."/>
        </authorList>
    </citation>
    <scope>NUCLEOTIDE SEQUENCE [LARGE SCALE GENOMIC DNA]</scope>
    <source>
        <strain evidence="13 14">FP101781</strain>
    </source>
</reference>
<dbReference type="CDD" id="cd01319">
    <property type="entry name" value="AMPD"/>
    <property type="match status" value="1"/>
</dbReference>
<keyword evidence="5" id="KW-0479">Metal-binding</keyword>
<evidence type="ECO:0000313" key="13">
    <source>
        <dbReference type="EMBL" id="TEB40144.1"/>
    </source>
</evidence>
<dbReference type="GO" id="GO:0005829">
    <property type="term" value="C:cytosol"/>
    <property type="evidence" value="ECO:0007669"/>
    <property type="project" value="TreeGrafter"/>
</dbReference>
<evidence type="ECO:0000256" key="7">
    <source>
        <dbReference type="ARBA" id="ARBA00022833"/>
    </source>
</evidence>
<keyword evidence="8" id="KW-0546">Nucleotide metabolism</keyword>
<feature type="compositionally biased region" description="Polar residues" evidence="12">
    <location>
        <begin position="1"/>
        <end position="18"/>
    </location>
</feature>
<dbReference type="PIRSF" id="PIRSF001251">
    <property type="entry name" value="AMP_deaminase_met"/>
    <property type="match status" value="1"/>
</dbReference>
<dbReference type="GO" id="GO:0046033">
    <property type="term" value="P:AMP metabolic process"/>
    <property type="evidence" value="ECO:0007669"/>
    <property type="project" value="TreeGrafter"/>
</dbReference>
<evidence type="ECO:0000256" key="4">
    <source>
        <dbReference type="ARBA" id="ARBA00012775"/>
    </source>
</evidence>
<proteinExistence type="inferred from homology"/>
<accession>A0A4Y7U1J4</accession>
<comment type="similarity">
    <text evidence="3 11">Belongs to the metallo-dependent hydrolases superfamily. Adenosine and AMP deaminases family.</text>
</comment>
<dbReference type="FunFam" id="3.20.20.140:FF:000035">
    <property type="entry name" value="Probable amp deaminase"/>
    <property type="match status" value="1"/>
</dbReference>
<dbReference type="InterPro" id="IPR032466">
    <property type="entry name" value="Metal_Hydrolase"/>
</dbReference>
<dbReference type="GO" id="GO:0003876">
    <property type="term" value="F:AMP deaminase activity"/>
    <property type="evidence" value="ECO:0007669"/>
    <property type="project" value="UniProtKB-EC"/>
</dbReference>
<dbReference type="GO" id="GO:0046872">
    <property type="term" value="F:metal ion binding"/>
    <property type="evidence" value="ECO:0007669"/>
    <property type="project" value="UniProtKB-KW"/>
</dbReference>
<dbReference type="PANTHER" id="PTHR11359">
    <property type="entry name" value="AMP DEAMINASE"/>
    <property type="match status" value="1"/>
</dbReference>
<dbReference type="PANTHER" id="PTHR11359:SF0">
    <property type="entry name" value="AMP DEAMINASE"/>
    <property type="match status" value="1"/>
</dbReference>
<dbReference type="STRING" id="71717.A0A4Y7U1J4"/>
<protein>
    <recommendedName>
        <fullName evidence="9">AMP deaminase</fullName>
        <ecNumber evidence="4">3.5.4.6</ecNumber>
    </recommendedName>
    <alternativeName>
        <fullName evidence="10">Myoadenylate deaminase</fullName>
    </alternativeName>
</protein>
<evidence type="ECO:0000256" key="10">
    <source>
        <dbReference type="ARBA" id="ARBA00078830"/>
    </source>
</evidence>
<comment type="cofactor">
    <cofactor evidence="1">
        <name>Zn(2+)</name>
        <dbReference type="ChEBI" id="CHEBI:29105"/>
    </cofactor>
</comment>
<dbReference type="OrthoDB" id="1723809at2759"/>
<dbReference type="InterPro" id="IPR006650">
    <property type="entry name" value="A/AMP_deam_AS"/>
</dbReference>
<keyword evidence="7" id="KW-0862">Zinc</keyword>
<name>A0A4Y7U1J4_COPMI</name>
<keyword evidence="6" id="KW-0378">Hydrolase</keyword>
<sequence>MSADNTEQHPSQASITHSHSNDGALHIPESVDGYFGYGEERSLQQIVEKQLLHRRPSDAVSDVSSIRHSLAGHDHAHQESPFFEDGEKEIHLQDQLWKGETHATDILTEQIGLLQSFQKCLDIRDKYMLKSRQRLGDDPRDYDGVFFDIDDKAADTSCIRPDADFKNLPKNEQQLGKWNIYPKPPPPHWHWKKNHVFSGDEQHQQGDRFDFTQCEIPGPMEGWSFQLDPKGVYQVYDPSAEGKPAFDIPDIREYFMDLEYVLSVIADGPTKSFAYRRLKYLSSKFTMYSLLNEFQEMADMKRVPHRDFYNVRKVDTHIHHSASMNQKHLLRFIKHKMKRSPEDRVIIRDGKELTLTQVFQSLNLTAYDLSIDTLDMHAHQDSFHRFDKFNLKYNPIGESRLREIFLKTDNHIQGRYLAELTKELMTDLEQSKYQNVEWRISIYGRSPDEWDKLAKWVIDNKLFSHNVRWLIQVPRIYEVYKANGSVKTYEDIVVNVFRPLFEVTQNPQTHPELHVFLQRVVGFDTVDDESKVERRIHKKFPYPRLWDLPQSPPYSYWVYYMYANMASLNNWRRLRGFNTFVLRPHCGEAGDTDHLTSAFLTSHSISHGILLRKVPALQYLFYLKQIGIAMSPLSNNSLFLTYERNPLPDFFKTGLNVSLSTDDPLQFHFTKEPLLEEYSVAAHIYKFPQSSLAELARNSVRQSGFEMEVKRRWLGHQWYLPGAAGNDINKTNVPDTRLAYRHTTLLGELEMIRRADGMDKNAPPTAKVGSVALPEIREHATPKIDAVPRLAEVTADLIAAKVMGV</sequence>
<dbReference type="AlphaFoldDB" id="A0A4Y7U1J4"/>
<dbReference type="Gene3D" id="4.10.800.20">
    <property type="match status" value="1"/>
</dbReference>
<dbReference type="UniPathway" id="UPA00591">
    <property type="reaction ID" value="UER00663"/>
</dbReference>
<evidence type="ECO:0000256" key="12">
    <source>
        <dbReference type="SAM" id="MobiDB-lite"/>
    </source>
</evidence>
<dbReference type="SUPFAM" id="SSF51556">
    <property type="entry name" value="Metallo-dependent hydrolases"/>
    <property type="match status" value="1"/>
</dbReference>
<dbReference type="Pfam" id="PF19326">
    <property type="entry name" value="AMP_deaminase"/>
    <property type="match status" value="1"/>
</dbReference>
<dbReference type="FunFam" id="4.10.800.20:FF:000001">
    <property type="entry name" value="AMP deaminase"/>
    <property type="match status" value="1"/>
</dbReference>
<evidence type="ECO:0000256" key="11">
    <source>
        <dbReference type="PIRNR" id="PIRNR001251"/>
    </source>
</evidence>
<dbReference type="EMBL" id="QPFP01000001">
    <property type="protein sequence ID" value="TEB40144.1"/>
    <property type="molecule type" value="Genomic_DNA"/>
</dbReference>
<keyword evidence="14" id="KW-1185">Reference proteome</keyword>
<dbReference type="NCBIfam" id="TIGR01429">
    <property type="entry name" value="AMP_deaminase"/>
    <property type="match status" value="1"/>
</dbReference>
<dbReference type="Gene3D" id="3.20.20.140">
    <property type="entry name" value="Metal-dependent hydrolases"/>
    <property type="match status" value="1"/>
</dbReference>
<dbReference type="PROSITE" id="PS00485">
    <property type="entry name" value="A_DEAMINASE"/>
    <property type="match status" value="1"/>
</dbReference>
<evidence type="ECO:0000256" key="1">
    <source>
        <dbReference type="ARBA" id="ARBA00001947"/>
    </source>
</evidence>
<evidence type="ECO:0000256" key="3">
    <source>
        <dbReference type="ARBA" id="ARBA00006676"/>
    </source>
</evidence>
<evidence type="ECO:0000256" key="5">
    <source>
        <dbReference type="ARBA" id="ARBA00022723"/>
    </source>
</evidence>
<feature type="region of interest" description="Disordered" evidence="12">
    <location>
        <begin position="1"/>
        <end position="25"/>
    </location>
</feature>
<dbReference type="EC" id="3.5.4.6" evidence="4"/>
<dbReference type="Proteomes" id="UP000298030">
    <property type="component" value="Unassembled WGS sequence"/>
</dbReference>
<dbReference type="InterPro" id="IPR006329">
    <property type="entry name" value="AMPD"/>
</dbReference>
<gene>
    <name evidence="13" type="ORF">FA13DRAFT_1724372</name>
</gene>
<evidence type="ECO:0000256" key="2">
    <source>
        <dbReference type="ARBA" id="ARBA00004955"/>
    </source>
</evidence>
<evidence type="ECO:0000256" key="8">
    <source>
        <dbReference type="ARBA" id="ARBA00023080"/>
    </source>
</evidence>
<comment type="pathway">
    <text evidence="2">Purine metabolism; IMP biosynthesis via salvage pathway; IMP from AMP: step 1/1.</text>
</comment>